<evidence type="ECO:0000313" key="2">
    <source>
        <dbReference type="Proteomes" id="UP000790709"/>
    </source>
</evidence>
<keyword evidence="2" id="KW-1185">Reference proteome</keyword>
<dbReference type="EMBL" id="MU266505">
    <property type="protein sequence ID" value="KAH7921936.1"/>
    <property type="molecule type" value="Genomic_DNA"/>
</dbReference>
<reference evidence="1" key="1">
    <citation type="journal article" date="2021" name="New Phytol.">
        <title>Evolutionary innovations through gain and loss of genes in the ectomycorrhizal Boletales.</title>
        <authorList>
            <person name="Wu G."/>
            <person name="Miyauchi S."/>
            <person name="Morin E."/>
            <person name="Kuo A."/>
            <person name="Drula E."/>
            <person name="Varga T."/>
            <person name="Kohler A."/>
            <person name="Feng B."/>
            <person name="Cao Y."/>
            <person name="Lipzen A."/>
            <person name="Daum C."/>
            <person name="Hundley H."/>
            <person name="Pangilinan J."/>
            <person name="Johnson J."/>
            <person name="Barry K."/>
            <person name="LaButti K."/>
            <person name="Ng V."/>
            <person name="Ahrendt S."/>
            <person name="Min B."/>
            <person name="Choi I.G."/>
            <person name="Park H."/>
            <person name="Plett J.M."/>
            <person name="Magnuson J."/>
            <person name="Spatafora J.W."/>
            <person name="Nagy L.G."/>
            <person name="Henrissat B."/>
            <person name="Grigoriev I.V."/>
            <person name="Yang Z.L."/>
            <person name="Xu J."/>
            <person name="Martin F.M."/>
        </authorList>
    </citation>
    <scope>NUCLEOTIDE SEQUENCE</scope>
    <source>
        <strain evidence="1">KUC20120723A-06</strain>
    </source>
</reference>
<accession>A0ACB8B811</accession>
<proteinExistence type="predicted"/>
<protein>
    <submittedName>
        <fullName evidence="1">Terpenoid synthase</fullName>
    </submittedName>
</protein>
<comment type="caution">
    <text evidence="1">The sequence shown here is derived from an EMBL/GenBank/DDBJ whole genome shotgun (WGS) entry which is preliminary data.</text>
</comment>
<evidence type="ECO:0000313" key="1">
    <source>
        <dbReference type="EMBL" id="KAH7921936.1"/>
    </source>
</evidence>
<name>A0ACB8B811_9AGAM</name>
<organism evidence="1 2">
    <name type="scientific">Leucogyrophana mollusca</name>
    <dbReference type="NCBI Taxonomy" id="85980"/>
    <lineage>
        <taxon>Eukaryota</taxon>
        <taxon>Fungi</taxon>
        <taxon>Dikarya</taxon>
        <taxon>Basidiomycota</taxon>
        <taxon>Agaricomycotina</taxon>
        <taxon>Agaricomycetes</taxon>
        <taxon>Agaricomycetidae</taxon>
        <taxon>Boletales</taxon>
        <taxon>Boletales incertae sedis</taxon>
        <taxon>Leucogyrophana</taxon>
    </lineage>
</organism>
<sequence length="354" mass="38285">MDSSSLPILQPYVDRLQAQMLDDLCTTMPHLTELYQYYVRLHSKRLRPVLILLMAHATNGLGSAWSTKEHPQGTDEDDTCCIDHCGLANVILPGQLKLAEVIEMIHVASLMHDDVIDESPLRRGAPSAPARFGNRESILGGDFLLGRAVMLSASLGDLEVMSEVAGVLSTLVEGELLQAQKGVKSTGDVGTSDWDAYLDKTYMKTASLFARALRCTVILGGATKSDPLREIATEFGSQLGMAFQIIDDILDFTGGDAMGKPVGADVELGLATAPILFALEEDDKMQPLIDRRFRDPGDVQQAIQIVKDTNALARSRTLASVYAQKAYDALGSLPASPAKTVLQCLAMGVITRDH</sequence>
<dbReference type="Proteomes" id="UP000790709">
    <property type="component" value="Unassembled WGS sequence"/>
</dbReference>
<gene>
    <name evidence="1" type="ORF">BV22DRAFT_692773</name>
</gene>